<feature type="non-terminal residue" evidence="2">
    <location>
        <position position="1"/>
    </location>
</feature>
<organism evidence="2 3">
    <name type="scientific">Amanita muscaria (strain Koide BX008)</name>
    <dbReference type="NCBI Taxonomy" id="946122"/>
    <lineage>
        <taxon>Eukaryota</taxon>
        <taxon>Fungi</taxon>
        <taxon>Dikarya</taxon>
        <taxon>Basidiomycota</taxon>
        <taxon>Agaricomycotina</taxon>
        <taxon>Agaricomycetes</taxon>
        <taxon>Agaricomycetidae</taxon>
        <taxon>Agaricales</taxon>
        <taxon>Pluteineae</taxon>
        <taxon>Amanitaceae</taxon>
        <taxon>Amanita</taxon>
    </lineage>
</organism>
<accession>A0A0C2WW99</accession>
<protein>
    <submittedName>
        <fullName evidence="2">Uncharacterized protein</fullName>
    </submittedName>
</protein>
<name>A0A0C2WW99_AMAMK</name>
<feature type="region of interest" description="Disordered" evidence="1">
    <location>
        <begin position="81"/>
        <end position="100"/>
    </location>
</feature>
<dbReference type="EMBL" id="KN818289">
    <property type="protein sequence ID" value="KIL61086.1"/>
    <property type="molecule type" value="Genomic_DNA"/>
</dbReference>
<feature type="compositionally biased region" description="Basic and acidic residues" evidence="1">
    <location>
        <begin position="88"/>
        <end position="100"/>
    </location>
</feature>
<gene>
    <name evidence="2" type="ORF">M378DRAFT_43656</name>
</gene>
<proteinExistence type="predicted"/>
<dbReference type="HOGENOM" id="CLU_009487_2_1_1"/>
<feature type="region of interest" description="Disordered" evidence="1">
    <location>
        <begin position="54"/>
        <end position="75"/>
    </location>
</feature>
<evidence type="ECO:0000313" key="3">
    <source>
        <dbReference type="Proteomes" id="UP000054549"/>
    </source>
</evidence>
<dbReference type="OrthoDB" id="4743193at2759"/>
<evidence type="ECO:0000313" key="2">
    <source>
        <dbReference type="EMBL" id="KIL61086.1"/>
    </source>
</evidence>
<reference evidence="2 3" key="1">
    <citation type="submission" date="2014-04" db="EMBL/GenBank/DDBJ databases">
        <title>Evolutionary Origins and Diversification of the Mycorrhizal Mutualists.</title>
        <authorList>
            <consortium name="DOE Joint Genome Institute"/>
            <consortium name="Mycorrhizal Genomics Consortium"/>
            <person name="Kohler A."/>
            <person name="Kuo A."/>
            <person name="Nagy L.G."/>
            <person name="Floudas D."/>
            <person name="Copeland A."/>
            <person name="Barry K.W."/>
            <person name="Cichocki N."/>
            <person name="Veneault-Fourrey C."/>
            <person name="LaButti K."/>
            <person name="Lindquist E.A."/>
            <person name="Lipzen A."/>
            <person name="Lundell T."/>
            <person name="Morin E."/>
            <person name="Murat C."/>
            <person name="Riley R."/>
            <person name="Ohm R."/>
            <person name="Sun H."/>
            <person name="Tunlid A."/>
            <person name="Henrissat B."/>
            <person name="Grigoriev I.V."/>
            <person name="Hibbett D.S."/>
            <person name="Martin F."/>
        </authorList>
    </citation>
    <scope>NUCLEOTIDE SEQUENCE [LARGE SCALE GENOMIC DNA]</scope>
    <source>
        <strain evidence="2 3">Koide BX008</strain>
    </source>
</reference>
<feature type="non-terminal residue" evidence="2">
    <location>
        <position position="241"/>
    </location>
</feature>
<sequence length="241" mass="26559">LVDVESNWHFSALRAIPKDVEDFKLGELAVDIDSKAPMLSGLLEVLLSARNRRKQGSSESGAAHAHAHANPDDDEVLLEGQVRAPSSPEDKRETKRKEKEKMLTIKKAVITSILMQSSNQKANNLQSLVGIFLHSCCTPERVVNALARMGVSISMTAVLTAIKSLSNEASRSLRELGQTLLASYAYDNFDVNLKTSMPVVENPFETLKHLTSGLLIRLEHGVTREHLKCSAELWAKSHLNP</sequence>
<dbReference type="InParanoid" id="A0A0C2WW99"/>
<keyword evidence="3" id="KW-1185">Reference proteome</keyword>
<evidence type="ECO:0000256" key="1">
    <source>
        <dbReference type="SAM" id="MobiDB-lite"/>
    </source>
</evidence>
<dbReference type="STRING" id="946122.A0A0C2WW99"/>
<dbReference type="Proteomes" id="UP000054549">
    <property type="component" value="Unassembled WGS sequence"/>
</dbReference>
<dbReference type="AlphaFoldDB" id="A0A0C2WW99"/>